<dbReference type="AlphaFoldDB" id="A0AAV5BUZ7"/>
<reference evidence="2" key="2">
    <citation type="submission" date="2021-12" db="EMBL/GenBank/DDBJ databases">
        <title>Resequencing data analysis of finger millet.</title>
        <authorList>
            <person name="Hatakeyama M."/>
            <person name="Aluri S."/>
            <person name="Balachadran M.T."/>
            <person name="Sivarajan S.R."/>
            <person name="Poveda L."/>
            <person name="Shimizu-Inatsugi R."/>
            <person name="Schlapbach R."/>
            <person name="Sreeman S.M."/>
            <person name="Shimizu K.K."/>
        </authorList>
    </citation>
    <scope>NUCLEOTIDE SEQUENCE</scope>
</reference>
<feature type="domain" description="F-box" evidence="1">
    <location>
        <begin position="192"/>
        <end position="225"/>
    </location>
</feature>
<dbReference type="Proteomes" id="UP001054889">
    <property type="component" value="Unassembled WGS sequence"/>
</dbReference>
<dbReference type="InterPro" id="IPR001810">
    <property type="entry name" value="F-box_dom"/>
</dbReference>
<dbReference type="PANTHER" id="PTHR31111">
    <property type="entry name" value="BNAA05G37150D PROTEIN-RELATED"/>
    <property type="match status" value="1"/>
</dbReference>
<dbReference type="Pfam" id="PF00646">
    <property type="entry name" value="F-box"/>
    <property type="match status" value="1"/>
</dbReference>
<dbReference type="SUPFAM" id="SSF81383">
    <property type="entry name" value="F-box domain"/>
    <property type="match status" value="1"/>
</dbReference>
<comment type="caution">
    <text evidence="2">The sequence shown here is derived from an EMBL/GenBank/DDBJ whole genome shotgun (WGS) entry which is preliminary data.</text>
</comment>
<evidence type="ECO:0000313" key="3">
    <source>
        <dbReference type="Proteomes" id="UP001054889"/>
    </source>
</evidence>
<evidence type="ECO:0000259" key="1">
    <source>
        <dbReference type="Pfam" id="PF00646"/>
    </source>
</evidence>
<dbReference type="InterPro" id="IPR036047">
    <property type="entry name" value="F-box-like_dom_sf"/>
</dbReference>
<keyword evidence="3" id="KW-1185">Reference proteome</keyword>
<sequence length="289" mass="32821">MMRPSFILDWEETTEETPMRPAVLSFSVVNETFSCLRFPAFWVEGDHLVELDGHLCMVRDLRRCDPDSTTLEIWKLIDYSSSDWSLNYRIDCSGPVVARDLLRPKVVTVIGSVGNCKSTSERSPILIATSKHKVFAYDPISESLEVVHTTMEIQESHQIQPSNVRFSLFRESLVPVHKAKEEMDLSSPLAEATKEILLRLPAKSVVQNCRRVSKQWRRLISSDSFADAFFLHKNVGSRPKIMLVVWGGGPTEFSFTPLHDWLQEGPDQGSWLDTKVVCSKPCHGMNLIL</sequence>
<dbReference type="EMBL" id="BQKI01000002">
    <property type="protein sequence ID" value="GJM89599.1"/>
    <property type="molecule type" value="Genomic_DNA"/>
</dbReference>
<dbReference type="PANTHER" id="PTHR31111:SF132">
    <property type="entry name" value="F-BOX ASSOCIATED UBIQUITINATION EFFECTOR FAMILY PROTEIN-RELATED"/>
    <property type="match status" value="1"/>
</dbReference>
<evidence type="ECO:0000313" key="2">
    <source>
        <dbReference type="EMBL" id="GJM89599.1"/>
    </source>
</evidence>
<accession>A0AAV5BUZ7</accession>
<organism evidence="2 3">
    <name type="scientific">Eleusine coracana subsp. coracana</name>
    <dbReference type="NCBI Taxonomy" id="191504"/>
    <lineage>
        <taxon>Eukaryota</taxon>
        <taxon>Viridiplantae</taxon>
        <taxon>Streptophyta</taxon>
        <taxon>Embryophyta</taxon>
        <taxon>Tracheophyta</taxon>
        <taxon>Spermatophyta</taxon>
        <taxon>Magnoliopsida</taxon>
        <taxon>Liliopsida</taxon>
        <taxon>Poales</taxon>
        <taxon>Poaceae</taxon>
        <taxon>PACMAD clade</taxon>
        <taxon>Chloridoideae</taxon>
        <taxon>Cynodonteae</taxon>
        <taxon>Eleusininae</taxon>
        <taxon>Eleusine</taxon>
    </lineage>
</organism>
<dbReference type="Gene3D" id="1.20.1280.50">
    <property type="match status" value="1"/>
</dbReference>
<protein>
    <recommendedName>
        <fullName evidence="1">F-box domain-containing protein</fullName>
    </recommendedName>
</protein>
<name>A0AAV5BUZ7_ELECO</name>
<gene>
    <name evidence="2" type="primary">ga05807</name>
    <name evidence="2" type="ORF">PR202_ga05807</name>
</gene>
<proteinExistence type="predicted"/>
<reference evidence="2" key="1">
    <citation type="journal article" date="2018" name="DNA Res.">
        <title>Multiple hybrid de novo genome assembly of finger millet, an orphan allotetraploid crop.</title>
        <authorList>
            <person name="Hatakeyama M."/>
            <person name="Aluri S."/>
            <person name="Balachadran M.T."/>
            <person name="Sivarajan S.R."/>
            <person name="Patrignani A."/>
            <person name="Gruter S."/>
            <person name="Poveda L."/>
            <person name="Shimizu-Inatsugi R."/>
            <person name="Baeten J."/>
            <person name="Francoijs K.J."/>
            <person name="Nataraja K.N."/>
            <person name="Reddy Y.A.N."/>
            <person name="Phadnis S."/>
            <person name="Ravikumar R.L."/>
            <person name="Schlapbach R."/>
            <person name="Sreeman S.M."/>
            <person name="Shimizu K.K."/>
        </authorList>
    </citation>
    <scope>NUCLEOTIDE SEQUENCE</scope>
</reference>